<dbReference type="PANTHER" id="PTHR30337">
    <property type="entry name" value="COMPONENT OF ATP-DEPENDENT DSDNA EXONUCLEASE"/>
    <property type="match status" value="1"/>
</dbReference>
<dbReference type="EMBL" id="UOGL01000582">
    <property type="protein sequence ID" value="VAX41712.1"/>
    <property type="molecule type" value="Genomic_DNA"/>
</dbReference>
<organism evidence="1">
    <name type="scientific">hydrothermal vent metagenome</name>
    <dbReference type="NCBI Taxonomy" id="652676"/>
    <lineage>
        <taxon>unclassified sequences</taxon>
        <taxon>metagenomes</taxon>
        <taxon>ecological metagenomes</taxon>
    </lineage>
</organism>
<dbReference type="PANTHER" id="PTHR30337:SF7">
    <property type="entry name" value="PHOSPHOESTERASE"/>
    <property type="match status" value="1"/>
</dbReference>
<accession>A0A3B1DLV3</accession>
<dbReference type="Gene3D" id="3.60.21.10">
    <property type="match status" value="1"/>
</dbReference>
<name>A0A3B1DLV3_9ZZZZ</name>
<evidence type="ECO:0000313" key="1">
    <source>
        <dbReference type="EMBL" id="VAX41712.1"/>
    </source>
</evidence>
<gene>
    <name evidence="1" type="ORF">MNBD_PLANCTO02-2490</name>
</gene>
<sequence>MPDKSFKFLHAANLYLSHQLVGTGYLNDDAQKVVQQATNAAFQNLVEEAIAWEVDFVLLAGNSFDETDESLGARVELLAGLSLLHAANIPTFILPGQADPYDVWHRMAGLPNSVTIINPQSSDLFAIESGEGSKEKLIAHIGTVRSFQSQPSRNSFQIAMTATDEIDEQLKQQSLSGAVNYLAMGGNVRQTVESSTGTLHAPGGTQGIIATDIGERGCSLVEVNLLTDTNQKPSIEIEFLPVATVRWESPIVQTSRFANKEMLSKQMSQALEDVQPQPHEKLWLLQWTLDNSGTLSSLLQEEKKDQSLTGLLRHILSVPKEIQIHSTYQLRPDENSINQLTQQSPLAESFFQKIDERKEALPEQLQQLMASAGLQENNRTKELVSLIKNLNPDKIRGHAQQLGLDWFSSIASSKSLEEE</sequence>
<protein>
    <recommendedName>
        <fullName evidence="2">DNA double-strand break repair protein Mre11</fullName>
    </recommendedName>
</protein>
<evidence type="ECO:0008006" key="2">
    <source>
        <dbReference type="Google" id="ProtNLM"/>
    </source>
</evidence>
<dbReference type="SUPFAM" id="SSF56300">
    <property type="entry name" value="Metallo-dependent phosphatases"/>
    <property type="match status" value="1"/>
</dbReference>
<reference evidence="1" key="1">
    <citation type="submission" date="2018-06" db="EMBL/GenBank/DDBJ databases">
        <authorList>
            <person name="Zhirakovskaya E."/>
        </authorList>
    </citation>
    <scope>NUCLEOTIDE SEQUENCE</scope>
</reference>
<proteinExistence type="predicted"/>
<dbReference type="AlphaFoldDB" id="A0A3B1DLV3"/>
<dbReference type="InterPro" id="IPR029052">
    <property type="entry name" value="Metallo-depent_PP-like"/>
</dbReference>
<dbReference type="InterPro" id="IPR050535">
    <property type="entry name" value="DNA_Repair-Maintenance_Comp"/>
</dbReference>